<protein>
    <submittedName>
        <fullName evidence="1">Uncharacterized protein</fullName>
    </submittedName>
</protein>
<proteinExistence type="predicted"/>
<organism evidence="1 2">
    <name type="scientific">Streptomyces osmaniensis</name>
    <dbReference type="NCBI Taxonomy" id="593134"/>
    <lineage>
        <taxon>Bacteria</taxon>
        <taxon>Bacillati</taxon>
        <taxon>Actinomycetota</taxon>
        <taxon>Actinomycetes</taxon>
        <taxon>Kitasatosporales</taxon>
        <taxon>Streptomycetaceae</taxon>
        <taxon>Streptomyces</taxon>
    </lineage>
</organism>
<dbReference type="EMBL" id="BAABCE010000004">
    <property type="protein sequence ID" value="GAA3540680.1"/>
    <property type="molecule type" value="Genomic_DNA"/>
</dbReference>
<dbReference type="Proteomes" id="UP001500707">
    <property type="component" value="Unassembled WGS sequence"/>
</dbReference>
<comment type="caution">
    <text evidence="1">The sequence shown here is derived from an EMBL/GenBank/DDBJ whole genome shotgun (WGS) entry which is preliminary data.</text>
</comment>
<keyword evidence="2" id="KW-1185">Reference proteome</keyword>
<gene>
    <name evidence="1" type="ORF">GCM10022295_23460</name>
</gene>
<sequence length="76" mass="8145">MLRERIGLGALAHVSLYKEPEFQGGSPSPVPKFSDTPSVLNDCGTTRMEGQYLMVSQITLTPASHPPSITNGCPVM</sequence>
<accession>A0ABP6VVX6</accession>
<evidence type="ECO:0000313" key="2">
    <source>
        <dbReference type="Proteomes" id="UP001500707"/>
    </source>
</evidence>
<evidence type="ECO:0000313" key="1">
    <source>
        <dbReference type="EMBL" id="GAA3540680.1"/>
    </source>
</evidence>
<name>A0ABP6VVX6_9ACTN</name>
<reference evidence="2" key="1">
    <citation type="journal article" date="2019" name="Int. J. Syst. Evol. Microbiol.">
        <title>The Global Catalogue of Microorganisms (GCM) 10K type strain sequencing project: providing services to taxonomists for standard genome sequencing and annotation.</title>
        <authorList>
            <consortium name="The Broad Institute Genomics Platform"/>
            <consortium name="The Broad Institute Genome Sequencing Center for Infectious Disease"/>
            <person name="Wu L."/>
            <person name="Ma J."/>
        </authorList>
    </citation>
    <scope>NUCLEOTIDE SEQUENCE [LARGE SCALE GENOMIC DNA]</scope>
    <source>
        <strain evidence="2">JCM 17656</strain>
    </source>
</reference>